<dbReference type="Gene3D" id="1.10.8.430">
    <property type="entry name" value="Helical domain of apoptotic protease-activating factors"/>
    <property type="match status" value="1"/>
</dbReference>
<evidence type="ECO:0000259" key="8">
    <source>
        <dbReference type="Pfam" id="PF23247"/>
    </source>
</evidence>
<evidence type="ECO:0000313" key="10">
    <source>
        <dbReference type="EMBL" id="KAH7546635.1"/>
    </source>
</evidence>
<dbReference type="Pfam" id="PF00931">
    <property type="entry name" value="NB-ARC"/>
    <property type="match status" value="1"/>
</dbReference>
<evidence type="ECO:0008006" key="12">
    <source>
        <dbReference type="Google" id="ProtNLM"/>
    </source>
</evidence>
<comment type="caution">
    <text evidence="10">The sequence shown here is derived from an EMBL/GenBank/DDBJ whole genome shotgun (WGS) entry which is preliminary data.</text>
</comment>
<dbReference type="InterPro" id="IPR003591">
    <property type="entry name" value="Leu-rich_rpt_typical-subtyp"/>
</dbReference>
<keyword evidence="2" id="KW-0433">Leucine-rich repeat</keyword>
<feature type="domain" description="Disease resistance protein winged helix" evidence="9">
    <location>
        <begin position="418"/>
        <end position="485"/>
    </location>
</feature>
<dbReference type="SUPFAM" id="SSF52540">
    <property type="entry name" value="P-loop containing nucleoside triphosphate hydrolases"/>
    <property type="match status" value="1"/>
</dbReference>
<dbReference type="GO" id="GO:0043531">
    <property type="term" value="F:ADP binding"/>
    <property type="evidence" value="ECO:0007669"/>
    <property type="project" value="InterPro"/>
</dbReference>
<sequence>MEVATSILGSIVAETGRLFCGSIYSKIKRTVKFHKDLDELVKKLKSLIDFGDDVKLRLVSAENQGRTPTCKVKEWLRKVENVVLKVKSMQADIEVNDKKKKLGRLFCYNPRIRHSKKVARCIKEVETLLKAGSFTDSMVSFNHPAAAVEHIPGPSIEDQTTASRTLAELLKILQDDRFLRIGVWGMGGVGKTTLVKSLNNKLKSSFQMQPFSSVIWATVSKEFNMKRVQKQIAERLNLEVNVEESMERTASRLYQRLEKEEKFLLILDDVWEKIDLDCLGVPQPEDHNGSKIILTSRFSEVCREMMTDVEVRMNILTDEESWKLFCRNAGEVASSEQIKPLAEAVARECGGLPLAIITMGSAMRGKTKVELWQHALSELRSSVPCIGSIKNKVYNPLKWSYDSLEGDSIKSCFLFCALFPEDFSIEITELVQCWIAEGLIDEQNNFENSVNKGIAWIEILKDSCLLEDGGWEGTVKMHDIVRDVAIWIASSMEDECKSLVQSGIGLSEISGVQLSDSLKRISFMNNKINKLPDCEIQCSKASTLLLQCNLPLDKVPERFLQGFLSLRVLNLSGTRIQALPHTLFQLSDLRALLLADCFFLEELPPLGSLGRLQVLDLSATRIKELSEEMEHLINLRHLNLSRTHYLKKIQAGMVSRWASLEVLDMTLSTYHWGTAGEVEEGQATFEELGCLKRLFALSIRLKSIPCLRPEDLTWIGRLRKFQYFIGQTANSLPSKHDERRVTISGLNLSEEGIGRLLINASSLVMNGCWGLNQLLEDLAINSANEFAELNSFNTFVSLKSLTITSSNSSFRPRGGCAAPYDLLPHLEEIHLRGLTYLESISELVGHLGLLFSRLKLIEVARCPKIKSLLSYGNFILTLPNLEVIKIRFCEKLEELFNYASEQTFSVDPIVPNLQILELNNLPKLRTLISRPQESCPRLEHIDVIKCNLLRKLPLTIENVNIIKEIRGELQWWNTLDWDNDNTKSSLQHYFKPADPKKTTAGSV</sequence>
<evidence type="ECO:0000256" key="4">
    <source>
        <dbReference type="ARBA" id="ARBA00022741"/>
    </source>
</evidence>
<reference evidence="10" key="1">
    <citation type="journal article" date="2021" name="Front. Plant Sci.">
        <title>Chromosome-Scale Genome Assembly for Chinese Sour Jujube and Insights Into Its Genome Evolution and Domestication Signature.</title>
        <authorList>
            <person name="Shen L.-Y."/>
            <person name="Luo H."/>
            <person name="Wang X.-L."/>
            <person name="Wang X.-M."/>
            <person name="Qiu X.-J."/>
            <person name="Liu H."/>
            <person name="Zhou S.-S."/>
            <person name="Jia K.-H."/>
            <person name="Nie S."/>
            <person name="Bao Y.-T."/>
            <person name="Zhang R.-G."/>
            <person name="Yun Q.-Z."/>
            <person name="Chai Y.-H."/>
            <person name="Lu J.-Y."/>
            <person name="Li Y."/>
            <person name="Zhao S.-W."/>
            <person name="Mao J.-F."/>
            <person name="Jia S.-G."/>
            <person name="Mao Y.-M."/>
        </authorList>
    </citation>
    <scope>NUCLEOTIDE SEQUENCE</scope>
    <source>
        <strain evidence="10">AT0</strain>
        <tissue evidence="10">Leaf</tissue>
    </source>
</reference>
<dbReference type="InterPro" id="IPR027417">
    <property type="entry name" value="P-loop_NTPase"/>
</dbReference>
<dbReference type="Gene3D" id="3.40.50.300">
    <property type="entry name" value="P-loop containing nucleotide triphosphate hydrolases"/>
    <property type="match status" value="1"/>
</dbReference>
<dbReference type="InterPro" id="IPR057135">
    <property type="entry name" value="At4g27190-like_LRR"/>
</dbReference>
<evidence type="ECO:0000259" key="9">
    <source>
        <dbReference type="Pfam" id="PF23559"/>
    </source>
</evidence>
<dbReference type="Pfam" id="PF13855">
    <property type="entry name" value="LRR_8"/>
    <property type="match status" value="1"/>
</dbReference>
<dbReference type="Proteomes" id="UP000813462">
    <property type="component" value="Unassembled WGS sequence"/>
</dbReference>
<dbReference type="Gene3D" id="3.80.10.10">
    <property type="entry name" value="Ribonuclease Inhibitor"/>
    <property type="match status" value="2"/>
</dbReference>
<dbReference type="EMBL" id="JAEACU010000001">
    <property type="protein sequence ID" value="KAH7546635.1"/>
    <property type="molecule type" value="Genomic_DNA"/>
</dbReference>
<dbReference type="InterPro" id="IPR032675">
    <property type="entry name" value="LRR_dom_sf"/>
</dbReference>
<dbReference type="GO" id="GO:0005524">
    <property type="term" value="F:ATP binding"/>
    <property type="evidence" value="ECO:0007669"/>
    <property type="project" value="UniProtKB-KW"/>
</dbReference>
<dbReference type="FunFam" id="3.40.50.300:FF:001091">
    <property type="entry name" value="Probable disease resistance protein At1g61300"/>
    <property type="match status" value="1"/>
</dbReference>
<dbReference type="Pfam" id="PF23559">
    <property type="entry name" value="WHD_DRP"/>
    <property type="match status" value="1"/>
</dbReference>
<dbReference type="InterPro" id="IPR036388">
    <property type="entry name" value="WH-like_DNA-bd_sf"/>
</dbReference>
<evidence type="ECO:0000256" key="2">
    <source>
        <dbReference type="ARBA" id="ARBA00022614"/>
    </source>
</evidence>
<name>A0A978W3V1_ZIZJJ</name>
<dbReference type="InterPro" id="IPR042197">
    <property type="entry name" value="Apaf_helical"/>
</dbReference>
<dbReference type="PANTHER" id="PTHR33463">
    <property type="entry name" value="NB-ARC DOMAIN-CONTAINING PROTEIN-RELATED"/>
    <property type="match status" value="1"/>
</dbReference>
<evidence type="ECO:0000259" key="7">
    <source>
        <dbReference type="Pfam" id="PF00931"/>
    </source>
</evidence>
<dbReference type="PRINTS" id="PR00364">
    <property type="entry name" value="DISEASERSIST"/>
</dbReference>
<dbReference type="InterPro" id="IPR002182">
    <property type="entry name" value="NB-ARC"/>
</dbReference>
<keyword evidence="6" id="KW-0067">ATP-binding</keyword>
<keyword evidence="5" id="KW-0611">Plant defense</keyword>
<evidence type="ECO:0000313" key="11">
    <source>
        <dbReference type="Proteomes" id="UP000813462"/>
    </source>
</evidence>
<dbReference type="AlphaFoldDB" id="A0A978W3V1"/>
<organism evidence="10 11">
    <name type="scientific">Ziziphus jujuba var. spinosa</name>
    <dbReference type="NCBI Taxonomy" id="714518"/>
    <lineage>
        <taxon>Eukaryota</taxon>
        <taxon>Viridiplantae</taxon>
        <taxon>Streptophyta</taxon>
        <taxon>Embryophyta</taxon>
        <taxon>Tracheophyta</taxon>
        <taxon>Spermatophyta</taxon>
        <taxon>Magnoliopsida</taxon>
        <taxon>eudicotyledons</taxon>
        <taxon>Gunneridae</taxon>
        <taxon>Pentapetalae</taxon>
        <taxon>rosids</taxon>
        <taxon>fabids</taxon>
        <taxon>Rosales</taxon>
        <taxon>Rhamnaceae</taxon>
        <taxon>Paliureae</taxon>
        <taxon>Ziziphus</taxon>
    </lineage>
</organism>
<keyword evidence="3" id="KW-0677">Repeat</keyword>
<comment type="similarity">
    <text evidence="1">Belongs to the disease resistance NB-LRR family.</text>
</comment>
<evidence type="ECO:0000256" key="3">
    <source>
        <dbReference type="ARBA" id="ARBA00022737"/>
    </source>
</evidence>
<dbReference type="Pfam" id="PF23247">
    <property type="entry name" value="LRR_RPS2"/>
    <property type="match status" value="1"/>
</dbReference>
<keyword evidence="4" id="KW-0547">Nucleotide-binding</keyword>
<gene>
    <name evidence="10" type="ORF">FEM48_Zijuj01G0222200</name>
</gene>
<dbReference type="SMART" id="SM00369">
    <property type="entry name" value="LRR_TYP"/>
    <property type="match status" value="2"/>
</dbReference>
<evidence type="ECO:0000256" key="1">
    <source>
        <dbReference type="ARBA" id="ARBA00008894"/>
    </source>
</evidence>
<proteinExistence type="inferred from homology"/>
<evidence type="ECO:0000256" key="5">
    <source>
        <dbReference type="ARBA" id="ARBA00022821"/>
    </source>
</evidence>
<dbReference type="GO" id="GO:0006952">
    <property type="term" value="P:defense response"/>
    <property type="evidence" value="ECO:0007669"/>
    <property type="project" value="UniProtKB-KW"/>
</dbReference>
<dbReference type="FunFam" id="1.10.10.10:FF:000322">
    <property type="entry name" value="Probable disease resistance protein At1g63360"/>
    <property type="match status" value="1"/>
</dbReference>
<protein>
    <recommendedName>
        <fullName evidence="12">Disease resistance protein At4g27190-like</fullName>
    </recommendedName>
</protein>
<dbReference type="SUPFAM" id="SSF52058">
    <property type="entry name" value="L domain-like"/>
    <property type="match status" value="1"/>
</dbReference>
<dbReference type="InterPro" id="IPR058922">
    <property type="entry name" value="WHD_DRP"/>
</dbReference>
<dbReference type="InterPro" id="IPR001611">
    <property type="entry name" value="Leu-rich_rpt"/>
</dbReference>
<feature type="domain" description="NB-ARC" evidence="7">
    <location>
        <begin position="169"/>
        <end position="331"/>
    </location>
</feature>
<dbReference type="Gene3D" id="1.10.10.10">
    <property type="entry name" value="Winged helix-like DNA-binding domain superfamily/Winged helix DNA-binding domain"/>
    <property type="match status" value="1"/>
</dbReference>
<dbReference type="PANTHER" id="PTHR33463:SF202">
    <property type="entry name" value="NB-ARC DOMAIN-CONTAINING PROTEIN"/>
    <property type="match status" value="1"/>
</dbReference>
<dbReference type="FunFam" id="1.10.8.430:FF:000003">
    <property type="entry name" value="Probable disease resistance protein At5g66910"/>
    <property type="match status" value="1"/>
</dbReference>
<feature type="domain" description="Disease resistance protein At4g27190-like leucine-rich repeats" evidence="8">
    <location>
        <begin position="849"/>
        <end position="952"/>
    </location>
</feature>
<evidence type="ECO:0000256" key="6">
    <source>
        <dbReference type="ARBA" id="ARBA00022840"/>
    </source>
</evidence>
<accession>A0A978W3V1</accession>
<dbReference type="InterPro" id="IPR050905">
    <property type="entry name" value="Plant_NBS-LRR"/>
</dbReference>